<evidence type="ECO:0000313" key="13">
    <source>
        <dbReference type="Proteomes" id="UP000663828"/>
    </source>
</evidence>
<name>A0A815IYG9_ADIRI</name>
<evidence type="ECO:0000256" key="4">
    <source>
        <dbReference type="ARBA" id="ARBA00023136"/>
    </source>
</evidence>
<dbReference type="Proteomes" id="UP000663852">
    <property type="component" value="Unassembled WGS sequence"/>
</dbReference>
<feature type="disulfide bond" evidence="6">
    <location>
        <begin position="1010"/>
        <end position="1019"/>
    </location>
</feature>
<dbReference type="OrthoDB" id="10005216at2759"/>
<feature type="disulfide bond" evidence="7">
    <location>
        <begin position="196"/>
        <end position="211"/>
    </location>
</feature>
<dbReference type="PANTHER" id="PTHR24033:SF151">
    <property type="entry name" value="NOTCH 2"/>
    <property type="match status" value="1"/>
</dbReference>
<dbReference type="PROSITE" id="PS01186">
    <property type="entry name" value="EGF_2"/>
    <property type="match status" value="1"/>
</dbReference>
<dbReference type="InterPro" id="IPR017452">
    <property type="entry name" value="GPCR_Rhodpsn_7TM"/>
</dbReference>
<dbReference type="GO" id="GO:0016020">
    <property type="term" value="C:membrane"/>
    <property type="evidence" value="ECO:0007669"/>
    <property type="project" value="UniProtKB-SubCell"/>
</dbReference>
<feature type="disulfide bond" evidence="7">
    <location>
        <begin position="219"/>
        <end position="231"/>
    </location>
</feature>
<evidence type="ECO:0000256" key="5">
    <source>
        <dbReference type="ARBA" id="ARBA00023157"/>
    </source>
</evidence>
<evidence type="ECO:0000313" key="12">
    <source>
        <dbReference type="EMBL" id="CAF1537912.1"/>
    </source>
</evidence>
<dbReference type="SMART" id="SM00192">
    <property type="entry name" value="LDLa"/>
    <property type="match status" value="6"/>
</dbReference>
<proteinExistence type="predicted"/>
<evidence type="ECO:0000259" key="10">
    <source>
        <dbReference type="PROSITE" id="PS50262"/>
    </source>
</evidence>
<dbReference type="PROSITE" id="PS00022">
    <property type="entry name" value="EGF_1"/>
    <property type="match status" value="3"/>
</dbReference>
<keyword evidence="13" id="KW-1185">Reference proteome</keyword>
<dbReference type="EMBL" id="CAJNOR010004968">
    <property type="protein sequence ID" value="CAF1537912.1"/>
    <property type="molecule type" value="Genomic_DNA"/>
</dbReference>
<evidence type="ECO:0000256" key="3">
    <source>
        <dbReference type="ARBA" id="ARBA00022989"/>
    </source>
</evidence>
<feature type="transmembrane region" description="Helical" evidence="8">
    <location>
        <begin position="1366"/>
        <end position="1384"/>
    </location>
</feature>
<dbReference type="Gene3D" id="4.10.400.10">
    <property type="entry name" value="Low-density Lipoprotein Receptor"/>
    <property type="match status" value="1"/>
</dbReference>
<dbReference type="SUPFAM" id="SSF81321">
    <property type="entry name" value="Family A G protein-coupled receptor-like"/>
    <property type="match status" value="1"/>
</dbReference>
<dbReference type="EMBL" id="CAJNOJ010000285">
    <property type="protein sequence ID" value="CAF1369705.1"/>
    <property type="molecule type" value="Genomic_DNA"/>
</dbReference>
<evidence type="ECO:0000259" key="9">
    <source>
        <dbReference type="PROSITE" id="PS50026"/>
    </source>
</evidence>
<dbReference type="Gene3D" id="1.20.1070.10">
    <property type="entry name" value="Rhodopsin 7-helix transmembrane proteins"/>
    <property type="match status" value="1"/>
</dbReference>
<sequence>MLLLLLVTIWQVQSIPTHRLNMYDIDHQQLDGFCLLYYVTERLSESISPDYISHQIIAYCLRPFEKEQYDLPNNQIYQKTNFTRLRQLNVSSELLLAFSASIYMAENYQMFLNDEKTLSMLSEDEQVFHTCRSSWFGPQCRFSFLSNTDKTFREIVELNFKSKLETTLDEDITCYQHIHCELITSSTHCFDWRMICDGKIDCIDSIDEYNCWLLEINECSKNEYRCYNGQCIPSEFFQNDPENPDCLDQTDEPPRISGYRSCHQDPSFRCEEYTCHPGSEKVRCRDGECSDEDLLACSNDPTNTAIDGICLMSMLCLMKLYDQVDYEKCQLLCAGISNCFITACSPIFQFPSSTILLGHVRFIFTNERKNIKPNTIRSPDYVCYDEKLCQNVLPITEHLDGLTCRSFYELGLNVTTSYDNLTLLIEDIKTIFQSCSLIANKIDYCNYTTMYLCNYSDKCISKYRLVDGIQDCPFNDDETFEESCALDDFHFRVQCLMNRKITCFASITINDDFQDCDNGEDEDHGDFRYKTHLYFQTVCDGFTEMKPLFIDDRYETDETNCEYWLCDNSYTRCDEFWSCRNGADEVNCPSSICPNWHHHCVFPNNTNVISCLPISQADNYIIDCLGGTDEPFLCRTQHPDHFRYRFHCVNSTICVDQLSLCDHETQCPEGDDESFCSKYGSTYDELCLESPHFLTDVETFLCKNAEIPKKHLVYFTIHDMPTYLSILDNYTTTTLSTENKLQTVEIHSTVTTRNTKGVECHRGIPICIQITNTTCKIRCLCPPSYYGAYCQFQNQRVSISLEAQVVTDFRNMFKLIIKLLNNNSQIESYDSIEYLPIRDCNTRFNIYLLYSTRNKNSSEFFSVRIDAFNQLTMVYRTSWIFPLAFSFLPVYRLSILLKFPASNTKSPVNCPYTCVHGTCYNYVNDRNSTFCQCDTGWSGKQCNIRSTGHCANNSLWIDNSICVCPLGYYGPRCYLSRPECSSTLCLNDGQCMTADERHTVDYSDKPHCICSQEYSGNRCEHRQTRIDISFDRQVTIPLALLLHFIVVQKEAEPIRISTMKNIRPDQSALSIFTSTEFNIAFIEIFRTYYLIILRQQTIVSLHLSAKILPSHRCRSLTELFNETFSKEHLIKRIKYYHIPCQQQLDLICFHDDTQICLCDLNRRTDCFEFNHNTTYDCQGNNFCENNGQCFRDNIKCPTTSMCICPECFYGSRCQFTTKGSVLSLDTILGYHIHQDLDMKNQSITLKIMIILIMLIFFIGVINGILTLLTFSTKNTRSVGCGLYLITSSIISLITIIVLIIKFWFLVISHMNLIENKSLTHIQCVCLDFSLRILLSTNGWFNSCVSIERTINALKGIKFNKTKSKQIAKWIIPICILITSCTYIYDPIHRRLTDDDEEKRSWCITDYSSTLKLIDRYVDMFHFLVPFLINMISALIIIMIVTRYRSNVAKTQSYTTFTRTIPTP</sequence>
<dbReference type="InterPro" id="IPR000742">
    <property type="entry name" value="EGF"/>
</dbReference>
<dbReference type="PRINTS" id="PR00261">
    <property type="entry name" value="LDLRECEPTOR"/>
</dbReference>
<feature type="domain" description="G-protein coupled receptors family 1 profile" evidence="10">
    <location>
        <begin position="1262"/>
        <end position="1463"/>
    </location>
</feature>
<comment type="subcellular location">
    <subcellularLocation>
        <location evidence="1">Membrane</location>
    </subcellularLocation>
</comment>
<organism evidence="11 14">
    <name type="scientific">Adineta ricciae</name>
    <name type="common">Rotifer</name>
    <dbReference type="NCBI Taxonomy" id="249248"/>
    <lineage>
        <taxon>Eukaryota</taxon>
        <taxon>Metazoa</taxon>
        <taxon>Spiralia</taxon>
        <taxon>Gnathifera</taxon>
        <taxon>Rotifera</taxon>
        <taxon>Eurotatoria</taxon>
        <taxon>Bdelloidea</taxon>
        <taxon>Adinetida</taxon>
        <taxon>Adinetidae</taxon>
        <taxon>Adineta</taxon>
    </lineage>
</organism>
<evidence type="ECO:0000256" key="1">
    <source>
        <dbReference type="ARBA" id="ARBA00004370"/>
    </source>
</evidence>
<evidence type="ECO:0000313" key="14">
    <source>
        <dbReference type="Proteomes" id="UP000663852"/>
    </source>
</evidence>
<protein>
    <submittedName>
        <fullName evidence="11">Uncharacterized protein</fullName>
    </submittedName>
</protein>
<reference evidence="11" key="1">
    <citation type="submission" date="2021-02" db="EMBL/GenBank/DDBJ databases">
        <authorList>
            <person name="Nowell W R."/>
        </authorList>
    </citation>
    <scope>NUCLEOTIDE SEQUENCE</scope>
</reference>
<feature type="disulfide bond" evidence="6">
    <location>
        <begin position="933"/>
        <end position="942"/>
    </location>
</feature>
<gene>
    <name evidence="11" type="ORF">EDS130_LOCUS34303</name>
    <name evidence="12" type="ORF">XAT740_LOCUS41961</name>
</gene>
<evidence type="ECO:0000256" key="8">
    <source>
        <dbReference type="SAM" id="Phobius"/>
    </source>
</evidence>
<accession>A0A815IYG9</accession>
<keyword evidence="6" id="KW-0245">EGF-like domain</keyword>
<dbReference type="Proteomes" id="UP000663828">
    <property type="component" value="Unassembled WGS sequence"/>
</dbReference>
<evidence type="ECO:0000256" key="6">
    <source>
        <dbReference type="PROSITE-ProRule" id="PRU00076"/>
    </source>
</evidence>
<dbReference type="PROSITE" id="PS50026">
    <property type="entry name" value="EGF_3"/>
    <property type="match status" value="2"/>
</dbReference>
<dbReference type="PROSITE" id="PS50262">
    <property type="entry name" value="G_PROTEIN_RECEP_F1_2"/>
    <property type="match status" value="1"/>
</dbReference>
<dbReference type="Gene3D" id="2.10.25.10">
    <property type="entry name" value="Laminin"/>
    <property type="match status" value="2"/>
</dbReference>
<dbReference type="InterPro" id="IPR051830">
    <property type="entry name" value="NOTCH_homolog"/>
</dbReference>
<feature type="domain" description="EGF-like" evidence="9">
    <location>
        <begin position="976"/>
        <end position="1020"/>
    </location>
</feature>
<feature type="transmembrane region" description="Helical" evidence="8">
    <location>
        <begin position="1419"/>
        <end position="1440"/>
    </location>
</feature>
<dbReference type="PANTHER" id="PTHR24033">
    <property type="entry name" value="EGF-LIKE DOMAIN-CONTAINING PROTEIN"/>
    <property type="match status" value="1"/>
</dbReference>
<feature type="disulfide bond" evidence="7">
    <location>
        <begin position="661"/>
        <end position="676"/>
    </location>
</feature>
<keyword evidence="5 6" id="KW-1015">Disulfide bond</keyword>
<evidence type="ECO:0000313" key="11">
    <source>
        <dbReference type="EMBL" id="CAF1369705.1"/>
    </source>
</evidence>
<keyword evidence="3 8" id="KW-1133">Transmembrane helix</keyword>
<feature type="domain" description="EGF-like" evidence="9">
    <location>
        <begin position="906"/>
        <end position="943"/>
    </location>
</feature>
<keyword evidence="4 8" id="KW-0472">Membrane</keyword>
<feature type="transmembrane region" description="Helical" evidence="8">
    <location>
        <begin position="1282"/>
        <end position="1306"/>
    </location>
</feature>
<dbReference type="InterPro" id="IPR002172">
    <property type="entry name" value="LDrepeatLR_classA_rpt"/>
</dbReference>
<comment type="caution">
    <text evidence="6">Lacks conserved residue(s) required for the propagation of feature annotation.</text>
</comment>
<evidence type="ECO:0000256" key="2">
    <source>
        <dbReference type="ARBA" id="ARBA00022692"/>
    </source>
</evidence>
<keyword evidence="2 8" id="KW-0812">Transmembrane</keyword>
<comment type="caution">
    <text evidence="11">The sequence shown here is derived from an EMBL/GenBank/DDBJ whole genome shotgun (WGS) entry which is preliminary data.</text>
</comment>
<dbReference type="PROSITE" id="PS50068">
    <property type="entry name" value="LDLRA_2"/>
    <property type="match status" value="3"/>
</dbReference>
<dbReference type="SUPFAM" id="SSF57196">
    <property type="entry name" value="EGF/Laminin"/>
    <property type="match status" value="1"/>
</dbReference>
<feature type="transmembrane region" description="Helical" evidence="8">
    <location>
        <begin position="1247"/>
        <end position="1270"/>
    </location>
</feature>
<feature type="disulfide bond" evidence="6">
    <location>
        <begin position="914"/>
        <end position="931"/>
    </location>
</feature>
<dbReference type="InterPro" id="IPR036055">
    <property type="entry name" value="LDL_receptor-like_sf"/>
</dbReference>
<evidence type="ECO:0000256" key="7">
    <source>
        <dbReference type="PROSITE-ProRule" id="PRU00124"/>
    </source>
</evidence>
<feature type="transmembrane region" description="Helical" evidence="8">
    <location>
        <begin position="879"/>
        <end position="897"/>
    </location>
</feature>
<dbReference type="SMART" id="SM00181">
    <property type="entry name" value="EGF"/>
    <property type="match status" value="5"/>
</dbReference>
<dbReference type="CDD" id="cd00112">
    <property type="entry name" value="LDLa"/>
    <property type="match status" value="1"/>
</dbReference>